<evidence type="ECO:0000313" key="4">
    <source>
        <dbReference type="Proteomes" id="UP000229782"/>
    </source>
</evidence>
<feature type="transmembrane region" description="Helical" evidence="2">
    <location>
        <begin position="128"/>
        <end position="149"/>
    </location>
</feature>
<evidence type="ECO:0000313" key="3">
    <source>
        <dbReference type="EMBL" id="PIR02874.1"/>
    </source>
</evidence>
<feature type="region of interest" description="Disordered" evidence="1">
    <location>
        <begin position="277"/>
        <end position="309"/>
    </location>
</feature>
<proteinExistence type="predicted"/>
<accession>A0A2H0N1V8</accession>
<keyword evidence="2" id="KW-1133">Transmembrane helix</keyword>
<keyword evidence="2" id="KW-0472">Membrane</keyword>
<dbReference type="Proteomes" id="UP000229782">
    <property type="component" value="Unassembled WGS sequence"/>
</dbReference>
<organism evidence="3 4">
    <name type="scientific">Candidatus Magasanikbacteria bacterium CG11_big_fil_rev_8_21_14_0_20_43_7</name>
    <dbReference type="NCBI Taxonomy" id="1974654"/>
    <lineage>
        <taxon>Bacteria</taxon>
        <taxon>Candidatus Magasanikiibacteriota</taxon>
    </lineage>
</organism>
<gene>
    <name evidence="3" type="ORF">COV60_03275</name>
</gene>
<evidence type="ECO:0000256" key="2">
    <source>
        <dbReference type="SAM" id="Phobius"/>
    </source>
</evidence>
<dbReference type="EMBL" id="PCWM01000078">
    <property type="protein sequence ID" value="PIR02874.1"/>
    <property type="molecule type" value="Genomic_DNA"/>
</dbReference>
<keyword evidence="2" id="KW-0812">Transmembrane</keyword>
<evidence type="ECO:0000256" key="1">
    <source>
        <dbReference type="SAM" id="MobiDB-lite"/>
    </source>
</evidence>
<feature type="transmembrane region" description="Helical" evidence="2">
    <location>
        <begin position="36"/>
        <end position="57"/>
    </location>
</feature>
<feature type="transmembrane region" description="Helical" evidence="2">
    <location>
        <begin position="84"/>
        <end position="107"/>
    </location>
</feature>
<dbReference type="AlphaFoldDB" id="A0A2H0N1V8"/>
<comment type="caution">
    <text evidence="3">The sequence shown here is derived from an EMBL/GenBank/DDBJ whole genome shotgun (WGS) entry which is preliminary data.</text>
</comment>
<sequence length="309" mass="31728">MYSVSGKEYLPTLLILLHIEQPKFSYENNLLYMKRLIFPFILLFVICFVSIPSASVASGDNFGLETTASNAGLSQKYGQPVTALIGNVIGTALSLVSVLFFVLMIFFGFKWMLDRGKGEDAKQALDGIIAAIIGIIIVLASYAITSFVFNSLGSSGGAGGGGSGGGIINGNGNGQIVAYCLDSKNTTCTPSTSGDCPGGILFTYAQEIECKGNIPEISSCSQNTDCKNKQICTAGKCIDVDCTTNNDCNTGVSTGTATCDLATHKCVAGSPTGLPGDGGITGDVTAPSPVAETNGAPANTAQPGAEPPA</sequence>
<protein>
    <submittedName>
        <fullName evidence="3">Uncharacterized protein</fullName>
    </submittedName>
</protein>
<reference evidence="3 4" key="1">
    <citation type="submission" date="2017-09" db="EMBL/GenBank/DDBJ databases">
        <title>Depth-based differentiation of microbial function through sediment-hosted aquifers and enrichment of novel symbionts in the deep terrestrial subsurface.</title>
        <authorList>
            <person name="Probst A.J."/>
            <person name="Ladd B."/>
            <person name="Jarett J.K."/>
            <person name="Geller-Mcgrath D.E."/>
            <person name="Sieber C.M."/>
            <person name="Emerson J.B."/>
            <person name="Anantharaman K."/>
            <person name="Thomas B.C."/>
            <person name="Malmstrom R."/>
            <person name="Stieglmeier M."/>
            <person name="Klingl A."/>
            <person name="Woyke T."/>
            <person name="Ryan C.M."/>
            <person name="Banfield J.F."/>
        </authorList>
    </citation>
    <scope>NUCLEOTIDE SEQUENCE [LARGE SCALE GENOMIC DNA]</scope>
    <source>
        <strain evidence="3">CG11_big_fil_rev_8_21_14_0_20_43_7</strain>
    </source>
</reference>
<name>A0A2H0N1V8_9BACT</name>